<keyword evidence="2" id="KW-1185">Reference proteome</keyword>
<accession>A0A117SXB9</accession>
<organism evidence="1 2">
    <name type="scientific">Ferroacidibacillus organovorans</name>
    <dbReference type="NCBI Taxonomy" id="1765683"/>
    <lineage>
        <taxon>Bacteria</taxon>
        <taxon>Bacillati</taxon>
        <taxon>Bacillota</taxon>
        <taxon>Bacilli</taxon>
        <taxon>Bacillales</taxon>
        <taxon>Alicyclobacillaceae</taxon>
        <taxon>Ferroacidibacillus</taxon>
    </lineage>
</organism>
<proteinExistence type="predicted"/>
<reference evidence="1 2" key="1">
    <citation type="submission" date="2015-12" db="EMBL/GenBank/DDBJ databases">
        <title>Draft genome sequence of Acidibacillus ferrooxidans ITV001, isolated from a chalcopyrite acid mine drainage site in Brazil.</title>
        <authorList>
            <person name="Dall'Agnol H."/>
            <person name="Nancucheo I."/>
            <person name="Johnson B."/>
            <person name="Oliveira R."/>
            <person name="Leite L."/>
            <person name="Pylro V."/>
            <person name="Nunes G.L."/>
            <person name="Tzotzos G."/>
            <person name="Fernandes G.R."/>
            <person name="Dutra J."/>
            <person name="Orellana S.C."/>
            <person name="Oliveira G."/>
        </authorList>
    </citation>
    <scope>NUCLEOTIDE SEQUENCE [LARGE SCALE GENOMIC DNA]</scope>
    <source>
        <strain evidence="2">ITV01</strain>
    </source>
</reference>
<dbReference type="AlphaFoldDB" id="A0A117SXB9"/>
<evidence type="ECO:0000313" key="1">
    <source>
        <dbReference type="EMBL" id="KUO95133.1"/>
    </source>
</evidence>
<comment type="caution">
    <text evidence="1">The sequence shown here is derived from an EMBL/GenBank/DDBJ whole genome shotgun (WGS) entry which is preliminary data.</text>
</comment>
<sequence length="68" mass="8206">MVRQNMPFYQTIIEVEDEAKKESLRVMELNEVGHLEFLNIIMRFLVLMLLRRLNLFLKYQSPCTMTVK</sequence>
<dbReference type="Proteomes" id="UP000053557">
    <property type="component" value="Unassembled WGS sequence"/>
</dbReference>
<name>A0A117SXB9_9BACL</name>
<protein>
    <submittedName>
        <fullName evidence="1">Uncharacterized protein</fullName>
    </submittedName>
</protein>
<evidence type="ECO:0000313" key="2">
    <source>
        <dbReference type="Proteomes" id="UP000053557"/>
    </source>
</evidence>
<dbReference type="EMBL" id="LPVJ01000058">
    <property type="protein sequence ID" value="KUO95133.1"/>
    <property type="molecule type" value="Genomic_DNA"/>
</dbReference>
<gene>
    <name evidence="1" type="ORF">ATW55_13335</name>
</gene>